<dbReference type="NCBIfam" id="TIGR01426">
    <property type="entry name" value="MGT"/>
    <property type="match status" value="1"/>
</dbReference>
<dbReference type="SUPFAM" id="SSF53756">
    <property type="entry name" value="UDP-Glycosyltransferase/glycogen phosphorylase"/>
    <property type="match status" value="1"/>
</dbReference>
<organism evidence="4 5">
    <name type="scientific">Kutzneria viridogrisea</name>
    <dbReference type="NCBI Taxonomy" id="47990"/>
    <lineage>
        <taxon>Bacteria</taxon>
        <taxon>Bacillati</taxon>
        <taxon>Actinomycetota</taxon>
        <taxon>Actinomycetes</taxon>
        <taxon>Pseudonocardiales</taxon>
        <taxon>Pseudonocardiaceae</taxon>
        <taxon>Kutzneria</taxon>
    </lineage>
</organism>
<dbReference type="Proteomes" id="UP000517916">
    <property type="component" value="Unassembled WGS sequence"/>
</dbReference>
<evidence type="ECO:0000256" key="1">
    <source>
        <dbReference type="ARBA" id="ARBA00009995"/>
    </source>
</evidence>
<dbReference type="Pfam" id="PF06722">
    <property type="entry name" value="EryCIII-like_C"/>
    <property type="match status" value="1"/>
</dbReference>
<dbReference type="CDD" id="cd03784">
    <property type="entry name" value="GT1_Gtf-like"/>
    <property type="match status" value="1"/>
</dbReference>
<feature type="domain" description="Erythromycin biosynthesis protein CIII-like C-terminal" evidence="3">
    <location>
        <begin position="270"/>
        <end position="383"/>
    </location>
</feature>
<dbReference type="EMBL" id="JACJID010000002">
    <property type="protein sequence ID" value="MBA8925109.1"/>
    <property type="molecule type" value="Genomic_DNA"/>
</dbReference>
<name>A0ABR6BE01_9PSEU</name>
<dbReference type="InterPro" id="IPR050426">
    <property type="entry name" value="Glycosyltransferase_28"/>
</dbReference>
<evidence type="ECO:0000256" key="2">
    <source>
        <dbReference type="ARBA" id="ARBA00022679"/>
    </source>
</evidence>
<evidence type="ECO:0000259" key="3">
    <source>
        <dbReference type="Pfam" id="PF06722"/>
    </source>
</evidence>
<dbReference type="RefSeq" id="WP_182837217.1">
    <property type="nucleotide sequence ID" value="NZ_BAAABQ010000064.1"/>
</dbReference>
<dbReference type="Gene3D" id="3.40.50.2000">
    <property type="entry name" value="Glycogen Phosphorylase B"/>
    <property type="match status" value="2"/>
</dbReference>
<comment type="similarity">
    <text evidence="1">Belongs to the UDP-glycosyltransferase family.</text>
</comment>
<protein>
    <submittedName>
        <fullName evidence="4">MGT family glycosyltransferase</fullName>
    </submittedName>
</protein>
<evidence type="ECO:0000313" key="4">
    <source>
        <dbReference type="EMBL" id="MBA8925109.1"/>
    </source>
</evidence>
<dbReference type="PANTHER" id="PTHR48050">
    <property type="entry name" value="STEROL 3-BETA-GLUCOSYLTRANSFERASE"/>
    <property type="match status" value="1"/>
</dbReference>
<dbReference type="InterPro" id="IPR006326">
    <property type="entry name" value="UDPGT_MGT-like"/>
</dbReference>
<dbReference type="PANTHER" id="PTHR48050:SF13">
    <property type="entry name" value="STEROL 3-BETA-GLUCOSYLTRANSFERASE UGT80A2"/>
    <property type="match status" value="1"/>
</dbReference>
<comment type="caution">
    <text evidence="4">The sequence shown here is derived from an EMBL/GenBank/DDBJ whole genome shotgun (WGS) entry which is preliminary data.</text>
</comment>
<accession>A0ABR6BE01</accession>
<keyword evidence="5" id="KW-1185">Reference proteome</keyword>
<reference evidence="4 5" key="1">
    <citation type="submission" date="2020-08" db="EMBL/GenBank/DDBJ databases">
        <title>Genomic Encyclopedia of Archaeal and Bacterial Type Strains, Phase II (KMG-II): from individual species to whole genera.</title>
        <authorList>
            <person name="Goeker M."/>
        </authorList>
    </citation>
    <scope>NUCLEOTIDE SEQUENCE [LARGE SCALE GENOMIC DNA]</scope>
    <source>
        <strain evidence="4 5">DSM 43850</strain>
    </source>
</reference>
<keyword evidence="2" id="KW-0808">Transferase</keyword>
<proteinExistence type="inferred from homology"/>
<evidence type="ECO:0000313" key="5">
    <source>
        <dbReference type="Proteomes" id="UP000517916"/>
    </source>
</evidence>
<dbReference type="InterPro" id="IPR010610">
    <property type="entry name" value="EryCIII-like_C"/>
</dbReference>
<sequence length="411" mass="44713">MSGKHIAFMPYPAFGHTNPVLPVLGELVRRGHEVTCFTTDTFAEKIAAVGARPVRYSAHLDSGPPSDWHTADETAWLPVKLLNQSMAVAPGVEAEFAANPPDLIGYDTTLWAPGRFISWRRKCSSVQLIPTFASNENFSLSGEGMRLIGKEPDDVGPLDPNHPGLVEFVRLMGVHAEEYAVGEEDMLALYHGSREFNLVFVPREFQFGGDTFGEDHAFVGPCQDGGSAGQWQPPADGKPVVLVTLGTTVNHRPDFFRECIRAFAGAPWHVVMTLGGRIDPADLGEIPPNIEVHQWITHAEVLPHASVLVCQAGMGTVLESLYFGVPLVVVPHHPEQKLNTRRLVELGLARELSHATVTAEALRSAVLELAQDVDTRKRVAEMQRYTREAGGAVKAADVIESRLALTGGSDV</sequence>
<dbReference type="InterPro" id="IPR002213">
    <property type="entry name" value="UDP_glucos_trans"/>
</dbReference>
<gene>
    <name evidence="4" type="ORF">BC739_002308</name>
</gene>